<feature type="domain" description="UDENN" evidence="2">
    <location>
        <begin position="106"/>
        <end position="695"/>
    </location>
</feature>
<feature type="compositionally biased region" description="Low complexity" evidence="1">
    <location>
        <begin position="72"/>
        <end position="83"/>
    </location>
</feature>
<keyword evidence="4" id="KW-1185">Reference proteome</keyword>
<feature type="region of interest" description="Disordered" evidence="1">
    <location>
        <begin position="875"/>
        <end position="894"/>
    </location>
</feature>
<protein>
    <submittedName>
        <fullName evidence="3">Spindle pole body interacting protein</fullName>
    </submittedName>
</protein>
<evidence type="ECO:0000256" key="1">
    <source>
        <dbReference type="SAM" id="MobiDB-lite"/>
    </source>
</evidence>
<evidence type="ECO:0000313" key="4">
    <source>
        <dbReference type="Proteomes" id="UP000027361"/>
    </source>
</evidence>
<feature type="region of interest" description="Disordered" evidence="1">
    <location>
        <begin position="1"/>
        <end position="99"/>
    </location>
</feature>
<feature type="region of interest" description="Disordered" evidence="1">
    <location>
        <begin position="157"/>
        <end position="194"/>
    </location>
</feature>
<dbReference type="STRING" id="1037660.A0A066V6L5"/>
<proteinExistence type="predicted"/>
<sequence>MNRPDVTPRAALRSISPGETSSTSGSIQSHSTDADTEVQGSADEYSATYSSSNASQTWPQVGESSRHTTQDSNASSAGSSSGSRQQPRRQHSLRKNNKGGNGKHCSFCLLAEFDIDKGSTLAYQYPEPTGHDTHVLAELMLPDGAHARHEDWTVFFLKPPNPQEKKRSAFDDYDSENNPTSRHPGPTRLSPPTPTEDLTFVLNLVRTKHDNTVRRGAMVKAMCIGTRHPYIQVFKPLLLVALDRYFSDPGPEHLERLYEAVNNLELSAMPNFTREERLVLRGSDRRDLFEERFLRPGLPPSEDGDSLNADADAEDEQHNASSKRKRSDASLALSLSALKSVNTDVTSPTSSSDDPPPSASQSLSSLGGSSSRGKKKDTRFYSTMAYYNKLPIPLHIPLTIFPEEIGDYSMIQLVQTFSGPASIPTGPQHPHLHSNGSLTHPIILLFNAMATQKRIIFLGHGQPANTVSSFVLAASALGSGCGVVFEGFAGRVFPYTNLTNLDDLEMVPAYIAGVTNPRFEDLHAWDVLFNIENGKVTVSKNIEPAPPMQPNPRPALSRSGSLSSSGGVGHIANSSSAGVGIDFGVKAGGSTMLSNRERSGTFAEAKQDAADNAFIEDILAAIQAHCGEDYVRQRFVEHAQNFARIVARHEEHFYGHTFIGPTSQPFLNGQLGSGALPYGDRDAELRDIQINAMRAEGWRGSYSYKMYREDEAQRVRTRSISGFDCPYQLGRLRRSKLLALGEAQIIFETLSRCVQTPTQIVELLSLLPSHSGGLTPLAFGVFHPSAAVRVSVLDLFTNIALHPVGCKLLHGLNAFVRLALARSLNARAEQGRSKQNGLWSSPTPTLARSRDGMPAFYNSNNHEASYLPKNWSSLLPPSSQASRSPSPASGISAS</sequence>
<dbReference type="RefSeq" id="XP_013240366.1">
    <property type="nucleotide sequence ID" value="XM_013384912.1"/>
</dbReference>
<reference evidence="3 4" key="1">
    <citation type="submission" date="2014-05" db="EMBL/GenBank/DDBJ databases">
        <title>Draft genome sequence of a rare smut relative, Tilletiaria anomala UBC 951.</title>
        <authorList>
            <consortium name="DOE Joint Genome Institute"/>
            <person name="Toome M."/>
            <person name="Kuo A."/>
            <person name="Henrissat B."/>
            <person name="Lipzen A."/>
            <person name="Tritt A."/>
            <person name="Yoshinaga Y."/>
            <person name="Zane M."/>
            <person name="Barry K."/>
            <person name="Grigoriev I.V."/>
            <person name="Spatafora J.W."/>
            <person name="Aimea M.C."/>
        </authorList>
    </citation>
    <scope>NUCLEOTIDE SEQUENCE [LARGE SCALE GENOMIC DNA]</scope>
    <source>
        <strain evidence="3 4">UBC 951</strain>
    </source>
</reference>
<feature type="region of interest" description="Disordered" evidence="1">
    <location>
        <begin position="542"/>
        <end position="567"/>
    </location>
</feature>
<dbReference type="FunCoup" id="A0A066V6L5">
    <property type="interactions" value="35"/>
</dbReference>
<feature type="compositionally biased region" description="Polar residues" evidence="1">
    <location>
        <begin position="47"/>
        <end position="63"/>
    </location>
</feature>
<dbReference type="PANTHER" id="PTHR28245">
    <property type="entry name" value="ARF3-INTERACTING PROTEIN 1"/>
    <property type="match status" value="1"/>
</dbReference>
<gene>
    <name evidence="3" type="ORF">K437DRAFT_276578</name>
</gene>
<dbReference type="Pfam" id="PF08616">
    <property type="entry name" value="SPA"/>
    <property type="match status" value="1"/>
</dbReference>
<dbReference type="InterPro" id="IPR037516">
    <property type="entry name" value="Tripartite_DENN"/>
</dbReference>
<name>A0A066V6L5_TILAU</name>
<dbReference type="InterPro" id="IPR012860">
    <property type="entry name" value="Afi1_N"/>
</dbReference>
<feature type="compositionally biased region" description="Pro residues" evidence="1">
    <location>
        <begin position="544"/>
        <end position="553"/>
    </location>
</feature>
<dbReference type="AlphaFoldDB" id="A0A066V6L5"/>
<feature type="region of interest" description="Disordered" evidence="1">
    <location>
        <begin position="342"/>
        <end position="375"/>
    </location>
</feature>
<dbReference type="OrthoDB" id="66409at2759"/>
<dbReference type="Proteomes" id="UP000027361">
    <property type="component" value="Unassembled WGS sequence"/>
</dbReference>
<feature type="region of interest" description="Disordered" evidence="1">
    <location>
        <begin position="291"/>
        <end position="328"/>
    </location>
</feature>
<dbReference type="EMBL" id="JMSN01000140">
    <property type="protein sequence ID" value="KDN37377.1"/>
    <property type="molecule type" value="Genomic_DNA"/>
</dbReference>
<feature type="compositionally biased region" description="Low complexity" evidence="1">
    <location>
        <begin position="346"/>
        <end position="371"/>
    </location>
</feature>
<feature type="compositionally biased region" description="Basic residues" evidence="1">
    <location>
        <begin position="86"/>
        <end position="97"/>
    </location>
</feature>
<evidence type="ECO:0000259" key="2">
    <source>
        <dbReference type="PROSITE" id="PS50211"/>
    </source>
</evidence>
<evidence type="ECO:0000313" key="3">
    <source>
        <dbReference type="EMBL" id="KDN37377.1"/>
    </source>
</evidence>
<dbReference type="PROSITE" id="PS50211">
    <property type="entry name" value="DENN"/>
    <property type="match status" value="1"/>
</dbReference>
<dbReference type="GO" id="GO:0005886">
    <property type="term" value="C:plasma membrane"/>
    <property type="evidence" value="ECO:0007669"/>
    <property type="project" value="TreeGrafter"/>
</dbReference>
<dbReference type="OMA" id="GRHFWAQ"/>
<dbReference type="GeneID" id="25266737"/>
<dbReference type="InterPro" id="IPR052809">
    <property type="entry name" value="Actin_polarity_regulatory"/>
</dbReference>
<dbReference type="InParanoid" id="A0A066V6L5"/>
<accession>A0A066V6L5</accession>
<organism evidence="3 4">
    <name type="scientific">Tilletiaria anomala (strain ATCC 24038 / CBS 436.72 / UBC 951)</name>
    <dbReference type="NCBI Taxonomy" id="1037660"/>
    <lineage>
        <taxon>Eukaryota</taxon>
        <taxon>Fungi</taxon>
        <taxon>Dikarya</taxon>
        <taxon>Basidiomycota</taxon>
        <taxon>Ustilaginomycotina</taxon>
        <taxon>Exobasidiomycetes</taxon>
        <taxon>Georgefischeriales</taxon>
        <taxon>Tilletiariaceae</taxon>
        <taxon>Tilletiaria</taxon>
    </lineage>
</organism>
<dbReference type="HOGENOM" id="CLU_009044_1_0_1"/>
<dbReference type="Pfam" id="PF07792">
    <property type="entry name" value="Afi1"/>
    <property type="match status" value="1"/>
</dbReference>
<dbReference type="PANTHER" id="PTHR28245:SF1">
    <property type="entry name" value="ARF3-INTERACTING PROTEIN 1"/>
    <property type="match status" value="1"/>
</dbReference>
<dbReference type="GO" id="GO:0051666">
    <property type="term" value="P:actin cortical patch localization"/>
    <property type="evidence" value="ECO:0007669"/>
    <property type="project" value="TreeGrafter"/>
</dbReference>
<comment type="caution">
    <text evidence="3">The sequence shown here is derived from an EMBL/GenBank/DDBJ whole genome shotgun (WGS) entry which is preliminary data.</text>
</comment>
<feature type="compositionally biased region" description="Low complexity" evidence="1">
    <location>
        <begin position="20"/>
        <end position="31"/>
    </location>
</feature>